<organism evidence="14 15">
    <name type="scientific">Parvimonas micra</name>
    <dbReference type="NCBI Taxonomy" id="33033"/>
    <lineage>
        <taxon>Bacteria</taxon>
        <taxon>Bacillati</taxon>
        <taxon>Bacillota</taxon>
        <taxon>Tissierellia</taxon>
        <taxon>Tissierellales</taxon>
        <taxon>Peptoniphilaceae</taxon>
        <taxon>Parvimonas</taxon>
    </lineage>
</organism>
<dbReference type="HAMAP" id="MF_00185">
    <property type="entry name" value="IPP_trans"/>
    <property type="match status" value="1"/>
</dbReference>
<evidence type="ECO:0000256" key="6">
    <source>
        <dbReference type="ARBA" id="ARBA00022741"/>
    </source>
</evidence>
<dbReference type="EMBL" id="CP009761">
    <property type="protein sequence ID" value="AIZ36511.1"/>
    <property type="molecule type" value="Genomic_DNA"/>
</dbReference>
<dbReference type="GO" id="GO:0052381">
    <property type="term" value="F:tRNA dimethylallyltransferase activity"/>
    <property type="evidence" value="ECO:0007669"/>
    <property type="project" value="UniProtKB-UniRule"/>
</dbReference>
<comment type="similarity">
    <text evidence="3 10 13">Belongs to the IPP transferase family.</text>
</comment>
<dbReference type="PANTHER" id="PTHR11088:SF60">
    <property type="entry name" value="TRNA DIMETHYLALLYLTRANSFERASE"/>
    <property type="match status" value="1"/>
</dbReference>
<keyword evidence="6 10" id="KW-0547">Nucleotide-binding</keyword>
<dbReference type="InterPro" id="IPR027417">
    <property type="entry name" value="P-loop_NTPase"/>
</dbReference>
<keyword evidence="4 10" id="KW-0808">Transferase</keyword>
<gene>
    <name evidence="10" type="primary">miaA</name>
    <name evidence="14" type="ORF">NW74_03745</name>
</gene>
<evidence type="ECO:0000256" key="2">
    <source>
        <dbReference type="ARBA" id="ARBA00003213"/>
    </source>
</evidence>
<name>A0A0B4S1J2_9FIRM</name>
<feature type="binding site" evidence="10">
    <location>
        <begin position="12"/>
        <end position="17"/>
    </location>
    <ligand>
        <name>substrate</name>
    </ligand>
</feature>
<evidence type="ECO:0000313" key="14">
    <source>
        <dbReference type="EMBL" id="AIZ36511.1"/>
    </source>
</evidence>
<dbReference type="InterPro" id="IPR039657">
    <property type="entry name" value="Dimethylallyltransferase"/>
</dbReference>
<dbReference type="Proteomes" id="UP000031386">
    <property type="component" value="Chromosome"/>
</dbReference>
<evidence type="ECO:0000256" key="11">
    <source>
        <dbReference type="RuleBase" id="RU003783"/>
    </source>
</evidence>
<dbReference type="Pfam" id="PF01715">
    <property type="entry name" value="IPPT"/>
    <property type="match status" value="1"/>
</dbReference>
<keyword evidence="5 10" id="KW-0819">tRNA processing</keyword>
<comment type="function">
    <text evidence="2 10 12">Catalyzes the transfer of a dimethylallyl group onto the adenine at position 37 in tRNAs that read codons beginning with uridine, leading to the formation of N6-(dimethylallyl)adenosine (i(6)A).</text>
</comment>
<evidence type="ECO:0000256" key="13">
    <source>
        <dbReference type="RuleBase" id="RU003785"/>
    </source>
</evidence>
<dbReference type="STRING" id="33033.NW74_03745"/>
<feature type="site" description="Interaction with substrate tRNA" evidence="10">
    <location>
        <position position="101"/>
    </location>
</feature>
<dbReference type="GO" id="GO:0005524">
    <property type="term" value="F:ATP binding"/>
    <property type="evidence" value="ECO:0007669"/>
    <property type="project" value="UniProtKB-UniRule"/>
</dbReference>
<dbReference type="EC" id="2.5.1.75" evidence="10"/>
<reference evidence="14 15" key="1">
    <citation type="submission" date="2014-10" db="EMBL/GenBank/DDBJ databases">
        <title>Complete genome sequence of Parvimonas micra KCOM 1535 (= ChDC B708).</title>
        <authorList>
            <person name="Kook J.-K."/>
            <person name="Park S.-N."/>
            <person name="Lim Y.K."/>
            <person name="Roh H."/>
        </authorList>
    </citation>
    <scope>NUCLEOTIDE SEQUENCE [LARGE SCALE GENOMIC DNA]</scope>
    <source>
        <strain evidence="15">KCOM 1535 / ChDC B708</strain>
    </source>
</reference>
<evidence type="ECO:0000256" key="4">
    <source>
        <dbReference type="ARBA" id="ARBA00022679"/>
    </source>
</evidence>
<comment type="subunit">
    <text evidence="10">Monomer.</text>
</comment>
<keyword evidence="15" id="KW-1185">Reference proteome</keyword>
<dbReference type="RefSeq" id="WP_041953887.1">
    <property type="nucleotide sequence ID" value="NZ_CP009761.1"/>
</dbReference>
<keyword evidence="7 10" id="KW-0067">ATP-binding</keyword>
<comment type="caution">
    <text evidence="10">Lacks conserved residue(s) required for the propagation of feature annotation.</text>
</comment>
<evidence type="ECO:0000256" key="7">
    <source>
        <dbReference type="ARBA" id="ARBA00022840"/>
    </source>
</evidence>
<protein>
    <recommendedName>
        <fullName evidence="10">tRNA dimethylallyltransferase</fullName>
        <ecNumber evidence="10">2.5.1.75</ecNumber>
    </recommendedName>
    <alternativeName>
        <fullName evidence="10">Dimethylallyl diphosphate:tRNA dimethylallyltransferase</fullName>
        <shortName evidence="10">DMAPP:tRNA dimethylallyltransferase</shortName>
        <shortName evidence="10">DMATase</shortName>
    </alternativeName>
    <alternativeName>
        <fullName evidence="10">Isopentenyl-diphosphate:tRNA isopentenyltransferase</fullName>
        <shortName evidence="10">IPP transferase</shortName>
        <shortName evidence="10">IPPT</shortName>
        <shortName evidence="10">IPTase</shortName>
    </alternativeName>
</protein>
<dbReference type="AlphaFoldDB" id="A0A0B4S1J2"/>
<comment type="catalytic activity">
    <reaction evidence="9 10 11">
        <text>adenosine(37) in tRNA + dimethylallyl diphosphate = N(6)-dimethylallyladenosine(37) in tRNA + diphosphate</text>
        <dbReference type="Rhea" id="RHEA:26482"/>
        <dbReference type="Rhea" id="RHEA-COMP:10162"/>
        <dbReference type="Rhea" id="RHEA-COMP:10375"/>
        <dbReference type="ChEBI" id="CHEBI:33019"/>
        <dbReference type="ChEBI" id="CHEBI:57623"/>
        <dbReference type="ChEBI" id="CHEBI:74411"/>
        <dbReference type="ChEBI" id="CHEBI:74415"/>
        <dbReference type="EC" id="2.5.1.75"/>
    </reaction>
</comment>
<feature type="binding site" evidence="10">
    <location>
        <begin position="10"/>
        <end position="17"/>
    </location>
    <ligand>
        <name>ATP</name>
        <dbReference type="ChEBI" id="CHEBI:30616"/>
    </ligand>
</feature>
<dbReference type="GO" id="GO:0006400">
    <property type="term" value="P:tRNA modification"/>
    <property type="evidence" value="ECO:0007669"/>
    <property type="project" value="TreeGrafter"/>
</dbReference>
<evidence type="ECO:0000256" key="10">
    <source>
        <dbReference type="HAMAP-Rule" id="MF_00185"/>
    </source>
</evidence>
<evidence type="ECO:0000256" key="12">
    <source>
        <dbReference type="RuleBase" id="RU003784"/>
    </source>
</evidence>
<dbReference type="InterPro" id="IPR018022">
    <property type="entry name" value="IPT"/>
</dbReference>
<evidence type="ECO:0000256" key="1">
    <source>
        <dbReference type="ARBA" id="ARBA00001946"/>
    </source>
</evidence>
<sequence>MKKKIIFIVGPTSVGKTKLSVDIAKEFSGEIISCDSMQIYKEFNIGTAKITEDEVSGINHYMIDILDGNQKFNVSEYKNMAEKYIEEIYSHNNIPIFVGGTGLYVNSILYDFKFTESEESNNLREQITEFYEKNGANLLYDLLLYLDYSSREKIHKNNIKRVIRAIEVCVNTKKEFSKQCKDYENNNCKYDYLIIGLTLDRKILYDKINSRVDIMINNGLVEEASSLYKKYGEYSQPFTAIGYKEFIPYFKREITLESCIDNIKQNSRKYAKRQFTWFNRNENIHWIDVENGYDEVLFKSKKLVKDFLTKGEL</sequence>
<dbReference type="Gene3D" id="3.40.50.300">
    <property type="entry name" value="P-loop containing nucleotide triphosphate hydrolases"/>
    <property type="match status" value="1"/>
</dbReference>
<feature type="region of interest" description="Interaction with substrate tRNA" evidence="10">
    <location>
        <begin position="35"/>
        <end position="38"/>
    </location>
</feature>
<dbReference type="OrthoDB" id="9776390at2"/>
<evidence type="ECO:0000256" key="8">
    <source>
        <dbReference type="ARBA" id="ARBA00022842"/>
    </source>
</evidence>
<keyword evidence="8 10" id="KW-0460">Magnesium</keyword>
<evidence type="ECO:0000256" key="9">
    <source>
        <dbReference type="ARBA" id="ARBA00049563"/>
    </source>
</evidence>
<accession>A0A0B4S1J2</accession>
<comment type="cofactor">
    <cofactor evidence="1 10">
        <name>Mg(2+)</name>
        <dbReference type="ChEBI" id="CHEBI:18420"/>
    </cofactor>
</comment>
<feature type="site" description="Interaction with substrate tRNA" evidence="10">
    <location>
        <position position="124"/>
    </location>
</feature>
<proteinExistence type="inferred from homology"/>
<dbReference type="Gene3D" id="1.10.20.140">
    <property type="match status" value="1"/>
</dbReference>
<dbReference type="NCBIfam" id="TIGR00174">
    <property type="entry name" value="miaA"/>
    <property type="match status" value="1"/>
</dbReference>
<dbReference type="PANTHER" id="PTHR11088">
    <property type="entry name" value="TRNA DIMETHYLALLYLTRANSFERASE"/>
    <property type="match status" value="1"/>
</dbReference>
<dbReference type="KEGG" id="pmic:NW74_03745"/>
<evidence type="ECO:0000313" key="15">
    <source>
        <dbReference type="Proteomes" id="UP000031386"/>
    </source>
</evidence>
<evidence type="ECO:0000256" key="3">
    <source>
        <dbReference type="ARBA" id="ARBA00005842"/>
    </source>
</evidence>
<dbReference type="SUPFAM" id="SSF52540">
    <property type="entry name" value="P-loop containing nucleoside triphosphate hydrolases"/>
    <property type="match status" value="2"/>
</dbReference>
<evidence type="ECO:0000256" key="5">
    <source>
        <dbReference type="ARBA" id="ARBA00022694"/>
    </source>
</evidence>